<dbReference type="AlphaFoldDB" id="A0A498HEB2"/>
<accession>A0A498HEB2</accession>
<evidence type="ECO:0008006" key="4">
    <source>
        <dbReference type="Google" id="ProtNLM"/>
    </source>
</evidence>
<feature type="compositionally biased region" description="Polar residues" evidence="1">
    <location>
        <begin position="66"/>
        <end position="82"/>
    </location>
</feature>
<keyword evidence="3" id="KW-1185">Reference proteome</keyword>
<evidence type="ECO:0000313" key="2">
    <source>
        <dbReference type="EMBL" id="RXH67393.1"/>
    </source>
</evidence>
<reference evidence="2 3" key="1">
    <citation type="submission" date="2018-10" db="EMBL/GenBank/DDBJ databases">
        <title>A high-quality apple genome assembly.</title>
        <authorList>
            <person name="Hu J."/>
        </authorList>
    </citation>
    <scope>NUCLEOTIDE SEQUENCE [LARGE SCALE GENOMIC DNA]</scope>
    <source>
        <strain evidence="3">cv. HFTH1</strain>
        <tissue evidence="2">Young leaf</tissue>
    </source>
</reference>
<feature type="region of interest" description="Disordered" evidence="1">
    <location>
        <begin position="66"/>
        <end position="89"/>
    </location>
</feature>
<protein>
    <recommendedName>
        <fullName evidence="4">DUF4005 domain-containing protein</fullName>
    </recommendedName>
</protein>
<dbReference type="Proteomes" id="UP000290289">
    <property type="component" value="Chromosome 17"/>
</dbReference>
<name>A0A498HEB2_MALDO</name>
<feature type="region of interest" description="Disordered" evidence="1">
    <location>
        <begin position="146"/>
        <end position="203"/>
    </location>
</feature>
<sequence length="253" mass="29067">MNNSTKLRYLSNNPWMNTLDEQSLFDPVKQAEQGWCDNPGTVTEVRAKLQMRQRGNIKRERAIAYSSQQRPRSSATLNSRGNMTPKDVRHKKVDENNSGWSWLEKWMAAKPWESRLMEVIQSVPSEVTPPYSHRTDGNVKVRRNNVTTRVSARPRTTNPITRSFSAPSSDSVQDDTSGSNSSTVWKLPKGRKCRGSLGKQRTSNCSNIQRHPIEEYHYHNKLMGFFNDDTRSNDNSDLYSPVVTCKAERVRYQ</sequence>
<proteinExistence type="predicted"/>
<feature type="compositionally biased region" description="Polar residues" evidence="1">
    <location>
        <begin position="154"/>
        <end position="184"/>
    </location>
</feature>
<gene>
    <name evidence="2" type="ORF">DVH24_027540</name>
</gene>
<evidence type="ECO:0000256" key="1">
    <source>
        <dbReference type="SAM" id="MobiDB-lite"/>
    </source>
</evidence>
<dbReference type="EMBL" id="RDQH01000343">
    <property type="protein sequence ID" value="RXH67393.1"/>
    <property type="molecule type" value="Genomic_DNA"/>
</dbReference>
<evidence type="ECO:0000313" key="3">
    <source>
        <dbReference type="Proteomes" id="UP000290289"/>
    </source>
</evidence>
<comment type="caution">
    <text evidence="2">The sequence shown here is derived from an EMBL/GenBank/DDBJ whole genome shotgun (WGS) entry which is preliminary data.</text>
</comment>
<organism evidence="2 3">
    <name type="scientific">Malus domestica</name>
    <name type="common">Apple</name>
    <name type="synonym">Pyrus malus</name>
    <dbReference type="NCBI Taxonomy" id="3750"/>
    <lineage>
        <taxon>Eukaryota</taxon>
        <taxon>Viridiplantae</taxon>
        <taxon>Streptophyta</taxon>
        <taxon>Embryophyta</taxon>
        <taxon>Tracheophyta</taxon>
        <taxon>Spermatophyta</taxon>
        <taxon>Magnoliopsida</taxon>
        <taxon>eudicotyledons</taxon>
        <taxon>Gunneridae</taxon>
        <taxon>Pentapetalae</taxon>
        <taxon>rosids</taxon>
        <taxon>fabids</taxon>
        <taxon>Rosales</taxon>
        <taxon>Rosaceae</taxon>
        <taxon>Amygdaloideae</taxon>
        <taxon>Maleae</taxon>
        <taxon>Malus</taxon>
    </lineage>
</organism>